<dbReference type="AlphaFoldDB" id="A0A2V4AZV0"/>
<accession>A0A2V4AZV0</accession>
<evidence type="ECO:0000313" key="1">
    <source>
        <dbReference type="EMBL" id="PXY21450.1"/>
    </source>
</evidence>
<dbReference type="Proteomes" id="UP000249915">
    <property type="component" value="Unassembled WGS sequence"/>
</dbReference>
<sequence length="126" mass="14518">MNYSDLPELADVYLEDSYVLNISEEPNKIVFTMEFVLTENHDSYSAPREGEQYCYRDGYLTFTDVSKVEWLTQTLRKFTDAANEEDMGNVDFLTGENGSWHVGGDWGEARIHTRRQPEITFTAESA</sequence>
<keyword evidence="2" id="KW-1185">Reference proteome</keyword>
<proteinExistence type="predicted"/>
<dbReference type="EMBL" id="MASW01000006">
    <property type="protein sequence ID" value="PXY21450.1"/>
    <property type="molecule type" value="Genomic_DNA"/>
</dbReference>
<protein>
    <submittedName>
        <fullName evidence="1">Uncharacterized protein</fullName>
    </submittedName>
</protein>
<name>A0A2V4AZV0_9PSEU</name>
<comment type="caution">
    <text evidence="1">The sequence shown here is derived from an EMBL/GenBank/DDBJ whole genome shotgun (WGS) entry which is preliminary data.</text>
</comment>
<gene>
    <name evidence="1" type="ORF">BAY60_27345</name>
</gene>
<organism evidence="1 2">
    <name type="scientific">Prauserella muralis</name>
    <dbReference type="NCBI Taxonomy" id="588067"/>
    <lineage>
        <taxon>Bacteria</taxon>
        <taxon>Bacillati</taxon>
        <taxon>Actinomycetota</taxon>
        <taxon>Actinomycetes</taxon>
        <taxon>Pseudonocardiales</taxon>
        <taxon>Pseudonocardiaceae</taxon>
        <taxon>Prauserella</taxon>
    </lineage>
</organism>
<reference evidence="1 2" key="1">
    <citation type="submission" date="2016-07" db="EMBL/GenBank/DDBJ databases">
        <title>Draft genome sequence of Prauserella muralis DSM 45305, isolated from a mould-covered wall in an indoor environment.</title>
        <authorList>
            <person name="Ruckert C."/>
            <person name="Albersmeier A."/>
            <person name="Jiang C.-L."/>
            <person name="Jiang Y."/>
            <person name="Kalinowski J."/>
            <person name="Schneider O."/>
            <person name="Winkler A."/>
            <person name="Zotchev S.B."/>
        </authorList>
    </citation>
    <scope>NUCLEOTIDE SEQUENCE [LARGE SCALE GENOMIC DNA]</scope>
    <source>
        <strain evidence="1 2">DSM 45305</strain>
    </source>
</reference>
<evidence type="ECO:0000313" key="2">
    <source>
        <dbReference type="Proteomes" id="UP000249915"/>
    </source>
</evidence>
<dbReference type="OrthoDB" id="7876709at2"/>